<evidence type="ECO:0000313" key="2">
    <source>
        <dbReference type="EMBL" id="KAH0781748.1"/>
    </source>
</evidence>
<feature type="region of interest" description="Disordered" evidence="1">
    <location>
        <begin position="267"/>
        <end position="288"/>
    </location>
</feature>
<dbReference type="PANTHER" id="PTHR37610:SF40">
    <property type="entry name" value="OS01G0909600 PROTEIN"/>
    <property type="match status" value="1"/>
</dbReference>
<accession>A0ABQ7WLY7</accession>
<gene>
    <name evidence="2" type="ORF">KY290_001346</name>
</gene>
<evidence type="ECO:0000256" key="1">
    <source>
        <dbReference type="SAM" id="MobiDB-lite"/>
    </source>
</evidence>
<sequence>MGKSDASNSTPIIIQSEYSSFNAGIILNETNYDTWSQIIEMHIAEKEKLSFVCGSTQPPTEKDEGYEKWYTDNQKVKRWLLMSMSPKIMKRYICLPTAQEIWKALSTAFYDGTDELQIRGEILRKDPVPELEECYSMVRREFVRHATVNGDLEKSEAATIVNRMRSKGINKSTYKCTHCDQSGHTKDRCFEIVGYPEWWDHNCDSRRRNASKSSTAAIVETNAKEDVTGQSTTLVATRGKNGKALNSSALVSNSTWIIDSGATNCHDPGAPLSRNRRTRPRRGLIQAS</sequence>
<keyword evidence="3" id="KW-1185">Reference proteome</keyword>
<protein>
    <recommendedName>
        <fullName evidence="4">Retrotransposon Copia-like N-terminal domain-containing protein</fullName>
    </recommendedName>
</protein>
<name>A0ABQ7WLY7_SOLTU</name>
<organism evidence="2 3">
    <name type="scientific">Solanum tuberosum</name>
    <name type="common">Potato</name>
    <dbReference type="NCBI Taxonomy" id="4113"/>
    <lineage>
        <taxon>Eukaryota</taxon>
        <taxon>Viridiplantae</taxon>
        <taxon>Streptophyta</taxon>
        <taxon>Embryophyta</taxon>
        <taxon>Tracheophyta</taxon>
        <taxon>Spermatophyta</taxon>
        <taxon>Magnoliopsida</taxon>
        <taxon>eudicotyledons</taxon>
        <taxon>Gunneridae</taxon>
        <taxon>Pentapetalae</taxon>
        <taxon>asterids</taxon>
        <taxon>lamiids</taxon>
        <taxon>Solanales</taxon>
        <taxon>Solanaceae</taxon>
        <taxon>Solanoideae</taxon>
        <taxon>Solaneae</taxon>
        <taxon>Solanum</taxon>
    </lineage>
</organism>
<evidence type="ECO:0000313" key="3">
    <source>
        <dbReference type="Proteomes" id="UP000826656"/>
    </source>
</evidence>
<proteinExistence type="predicted"/>
<evidence type="ECO:0008006" key="4">
    <source>
        <dbReference type="Google" id="ProtNLM"/>
    </source>
</evidence>
<dbReference type="Pfam" id="PF14223">
    <property type="entry name" value="Retrotran_gag_2"/>
    <property type="match status" value="1"/>
</dbReference>
<reference evidence="2 3" key="1">
    <citation type="journal article" date="2021" name="bioRxiv">
        <title>Chromosome-scale and haplotype-resolved genome assembly of a tetraploid potato cultivar.</title>
        <authorList>
            <person name="Sun H."/>
            <person name="Jiao W.-B."/>
            <person name="Krause K."/>
            <person name="Campoy J.A."/>
            <person name="Goel M."/>
            <person name="Folz-Donahue K."/>
            <person name="Kukat C."/>
            <person name="Huettel B."/>
            <person name="Schneeberger K."/>
        </authorList>
    </citation>
    <scope>NUCLEOTIDE SEQUENCE [LARGE SCALE GENOMIC DNA]</scope>
    <source>
        <strain evidence="2">SolTubOtavaFocal</strain>
        <tissue evidence="2">Leaves</tissue>
    </source>
</reference>
<dbReference type="PANTHER" id="PTHR37610">
    <property type="entry name" value="CCHC-TYPE DOMAIN-CONTAINING PROTEIN"/>
    <property type="match status" value="1"/>
</dbReference>
<dbReference type="EMBL" id="JAIVGD010000001">
    <property type="protein sequence ID" value="KAH0781748.1"/>
    <property type="molecule type" value="Genomic_DNA"/>
</dbReference>
<comment type="caution">
    <text evidence="2">The sequence shown here is derived from an EMBL/GenBank/DDBJ whole genome shotgun (WGS) entry which is preliminary data.</text>
</comment>
<dbReference type="Proteomes" id="UP000826656">
    <property type="component" value="Unassembled WGS sequence"/>
</dbReference>